<evidence type="ECO:0000256" key="1">
    <source>
        <dbReference type="SAM" id="SignalP"/>
    </source>
</evidence>
<dbReference type="Proteomes" id="UP000679284">
    <property type="component" value="Plasmid unnamed3"/>
</dbReference>
<organism evidence="2 3">
    <name type="scientific">Falsirhodobacter algicola</name>
    <dbReference type="NCBI Taxonomy" id="2692330"/>
    <lineage>
        <taxon>Bacteria</taxon>
        <taxon>Pseudomonadati</taxon>
        <taxon>Pseudomonadota</taxon>
        <taxon>Alphaproteobacteria</taxon>
        <taxon>Rhodobacterales</taxon>
        <taxon>Paracoccaceae</taxon>
        <taxon>Falsirhodobacter</taxon>
    </lineage>
</organism>
<keyword evidence="2" id="KW-0614">Plasmid</keyword>
<feature type="signal peptide" evidence="1">
    <location>
        <begin position="1"/>
        <end position="23"/>
    </location>
</feature>
<keyword evidence="1" id="KW-0732">Signal</keyword>
<gene>
    <name evidence="2" type="ORF">GR316_12945</name>
</gene>
<keyword evidence="3" id="KW-1185">Reference proteome</keyword>
<feature type="chain" id="PRO_5035230052" description="DUF2946 domain-containing protein" evidence="1">
    <location>
        <begin position="24"/>
        <end position="121"/>
    </location>
</feature>
<dbReference type="AlphaFoldDB" id="A0A8J8MVH8"/>
<evidence type="ECO:0008006" key="4">
    <source>
        <dbReference type="Google" id="ProtNLM"/>
    </source>
</evidence>
<proteinExistence type="predicted"/>
<evidence type="ECO:0000313" key="2">
    <source>
        <dbReference type="EMBL" id="QUS37284.1"/>
    </source>
</evidence>
<geneLocation type="plasmid" evidence="2 3">
    <name>unnamed3</name>
</geneLocation>
<reference evidence="2" key="1">
    <citation type="submission" date="2020-01" db="EMBL/GenBank/DDBJ databases">
        <authorList>
            <person name="Yang Y."/>
            <person name="Kwon Y.M."/>
        </authorList>
    </citation>
    <scope>NUCLEOTIDE SEQUENCE</scope>
    <source>
        <strain evidence="2">PG104</strain>
        <plasmid evidence="2">unnamed3</plasmid>
    </source>
</reference>
<accession>A0A8J8MVH8</accession>
<name>A0A8J8MVH8_9RHOB</name>
<dbReference type="RefSeq" id="WP_211785546.1">
    <property type="nucleotide sequence ID" value="NZ_CP047292.1"/>
</dbReference>
<dbReference type="KEGG" id="fap:GR316_12945"/>
<evidence type="ECO:0000313" key="3">
    <source>
        <dbReference type="Proteomes" id="UP000679284"/>
    </source>
</evidence>
<protein>
    <recommendedName>
        <fullName evidence="4">DUF2946 domain-containing protein</fullName>
    </recommendedName>
</protein>
<sequence length="121" mass="12947">MRDRSFQFLPGLVLLMLLSVAFAAGTALRAAPSASEVRLEAWLLEGNTRADLCNHDGPDHVHTATCSLCHLLASGDLPARIPALIPTERHIAATVILPRTQRAFGRARDPAVPPRGPPALT</sequence>
<dbReference type="EMBL" id="CP047292">
    <property type="protein sequence ID" value="QUS37284.1"/>
    <property type="molecule type" value="Genomic_DNA"/>
</dbReference>